<keyword evidence="1" id="KW-1133">Transmembrane helix</keyword>
<feature type="transmembrane region" description="Helical" evidence="1">
    <location>
        <begin position="220"/>
        <end position="238"/>
    </location>
</feature>
<dbReference type="CDD" id="cd00038">
    <property type="entry name" value="CAP_ED"/>
    <property type="match status" value="1"/>
</dbReference>
<dbReference type="Pfam" id="PF07885">
    <property type="entry name" value="Ion_trans_2"/>
    <property type="match status" value="1"/>
</dbReference>
<dbReference type="PANTHER" id="PTHR45689:SF5">
    <property type="entry name" value="I[[H]] CHANNEL, ISOFORM E"/>
    <property type="match status" value="1"/>
</dbReference>
<proteinExistence type="predicted"/>
<dbReference type="GO" id="GO:0035725">
    <property type="term" value="P:sodium ion transmembrane transport"/>
    <property type="evidence" value="ECO:0007669"/>
    <property type="project" value="TreeGrafter"/>
</dbReference>
<keyword evidence="1" id="KW-0812">Transmembrane</keyword>
<evidence type="ECO:0000313" key="3">
    <source>
        <dbReference type="EMBL" id="CAD8051094.1"/>
    </source>
</evidence>
<dbReference type="Proteomes" id="UP000692954">
    <property type="component" value="Unassembled WGS sequence"/>
</dbReference>
<dbReference type="Pfam" id="PF00027">
    <property type="entry name" value="cNMP_binding"/>
    <property type="match status" value="1"/>
</dbReference>
<dbReference type="GO" id="GO:0098855">
    <property type="term" value="C:HCN channel complex"/>
    <property type="evidence" value="ECO:0007669"/>
    <property type="project" value="TreeGrafter"/>
</dbReference>
<gene>
    <name evidence="3" type="ORF">PSON_ATCC_30995.1.T0050348</name>
</gene>
<feature type="transmembrane region" description="Helical" evidence="1">
    <location>
        <begin position="259"/>
        <end position="279"/>
    </location>
</feature>
<keyword evidence="1" id="KW-0472">Membrane</keyword>
<feature type="domain" description="Cyclic nucleotide-binding" evidence="2">
    <location>
        <begin position="554"/>
        <end position="616"/>
    </location>
</feature>
<evidence type="ECO:0000259" key="2">
    <source>
        <dbReference type="PROSITE" id="PS50042"/>
    </source>
</evidence>
<dbReference type="InterPro" id="IPR013099">
    <property type="entry name" value="K_chnl_dom"/>
</dbReference>
<dbReference type="OrthoDB" id="426293at2759"/>
<evidence type="ECO:0000313" key="4">
    <source>
        <dbReference type="Proteomes" id="UP000692954"/>
    </source>
</evidence>
<dbReference type="InterPro" id="IPR051413">
    <property type="entry name" value="K/Na_HCN_channel"/>
</dbReference>
<dbReference type="EMBL" id="CAJJDN010000005">
    <property type="protein sequence ID" value="CAD8051094.1"/>
    <property type="molecule type" value="Genomic_DNA"/>
</dbReference>
<feature type="transmembrane region" description="Helical" evidence="1">
    <location>
        <begin position="323"/>
        <end position="347"/>
    </location>
</feature>
<dbReference type="PANTHER" id="PTHR45689">
    <property type="entry name" value="I[[H]] CHANNEL, ISOFORM E"/>
    <property type="match status" value="1"/>
</dbReference>
<organism evidence="3 4">
    <name type="scientific">Paramecium sonneborni</name>
    <dbReference type="NCBI Taxonomy" id="65129"/>
    <lineage>
        <taxon>Eukaryota</taxon>
        <taxon>Sar</taxon>
        <taxon>Alveolata</taxon>
        <taxon>Ciliophora</taxon>
        <taxon>Intramacronucleata</taxon>
        <taxon>Oligohymenophorea</taxon>
        <taxon>Peniculida</taxon>
        <taxon>Parameciidae</taxon>
        <taxon>Paramecium</taxon>
    </lineage>
</organism>
<name>A0A8S1KJK1_9CILI</name>
<feature type="transmembrane region" description="Helical" evidence="1">
    <location>
        <begin position="195"/>
        <end position="214"/>
    </location>
</feature>
<dbReference type="GO" id="GO:0003254">
    <property type="term" value="P:regulation of membrane depolarization"/>
    <property type="evidence" value="ECO:0007669"/>
    <property type="project" value="TreeGrafter"/>
</dbReference>
<protein>
    <recommendedName>
        <fullName evidence="2">Cyclic nucleotide-binding domain-containing protein</fullName>
    </recommendedName>
</protein>
<reference evidence="3" key="1">
    <citation type="submission" date="2021-01" db="EMBL/GenBank/DDBJ databases">
        <authorList>
            <consortium name="Genoscope - CEA"/>
            <person name="William W."/>
        </authorList>
    </citation>
    <scope>NUCLEOTIDE SEQUENCE</scope>
</reference>
<dbReference type="GO" id="GO:0005249">
    <property type="term" value="F:voltage-gated potassium channel activity"/>
    <property type="evidence" value="ECO:0007669"/>
    <property type="project" value="TreeGrafter"/>
</dbReference>
<feature type="transmembrane region" description="Helical" evidence="1">
    <location>
        <begin position="400"/>
        <end position="418"/>
    </location>
</feature>
<comment type="caution">
    <text evidence="3">The sequence shown here is derived from an EMBL/GenBank/DDBJ whole genome shotgun (WGS) entry which is preliminary data.</text>
</comment>
<evidence type="ECO:0000256" key="1">
    <source>
        <dbReference type="SAM" id="Phobius"/>
    </source>
</evidence>
<keyword evidence="4" id="KW-1185">Reference proteome</keyword>
<dbReference type="PROSITE" id="PS50042">
    <property type="entry name" value="CNMP_BINDING_3"/>
    <property type="match status" value="1"/>
</dbReference>
<sequence length="867" mass="103284">MINTQRSSEGLVNNTIIGPFNQIESKNIQTYIKRDSSKDSILSQEIEQIDRQSNQSYRQINIYTSTKQPEKHFPENIFLKFKEQKPANSQTNLLKAMKKTQNVEKFKNNLFASAYILKNDQKQLPFFQNDCLLEKNNNYNQQISSSNKKVFVQWIQKTIQFQANFRFLQTIQGVCLTLFNVIFQRYKLINTIWQICSFLFQLLQLWYCPFIISFGNYEHFLKGIEIVFFMFILLDALITNLSQLSQYKDSTSVDPNLRYQNLSFINIFFECLLWIFIYLELFKIAFLKEIIGVILISIICKDIMGKYESQLEQLYLKGVNLNLLDLISLFVSITFFVHLIACLWHYIGDITYDNYGSWLEKEELIYQNIWIKYNYSFYWSTTTIATVGYGDITPKNQVEIIFSIIVMLLSSCLFAYSINEIGMTVKSINEQKTKYKRNLILLNSYMEKQFVEHSLQQRVRNYYKYNNEKEIQDSNLETLKLLKELPIGLFNELNQDIRNKIIKKIHIFQNNFSEICNGLISKQLIQMKVTPKDIIYHLDEKSDKNLQKVVQYRYYIVEGQVNIIEEKSQKILKILKPGDIFGEFQFFTGQNTIESAISNSFTELYKIDRDVVLRIIKQNSKDFQRFHKIKDSIIFREDYTLLKQICQICKSTSHLSIKCPLIQYYPNIYIKILKSNFSRKNNRNNFVRKIYKFRALSEIDEVQNQALEFQDDQSFTQRYGQSEFESFKEKISETNSVKFEEEQIVYPIFKSNLSIKKNMKNSQNKNQQIQGQSITQISSKKQSVIQNQRKSFYKQQENSQIRLQLQFLRESYFSYTLDDFDKVQNYPEYFPHHNIQQIQKMLILKQLNQKFPPKQWKIRKGRSYCNQ</sequence>
<accession>A0A8S1KJK1</accession>
<dbReference type="AlphaFoldDB" id="A0A8S1KJK1"/>
<dbReference type="InterPro" id="IPR000595">
    <property type="entry name" value="cNMP-bd_dom"/>
</dbReference>